<dbReference type="Gene3D" id="3.30.710.10">
    <property type="entry name" value="Potassium Channel Kv1.1, Chain A"/>
    <property type="match status" value="1"/>
</dbReference>
<proteinExistence type="predicted"/>
<feature type="region of interest" description="Disordered" evidence="1">
    <location>
        <begin position="1"/>
        <end position="37"/>
    </location>
</feature>
<dbReference type="EMBL" id="JAWRVE010000154">
    <property type="protein sequence ID" value="KAL1852909.1"/>
    <property type="molecule type" value="Genomic_DNA"/>
</dbReference>
<name>A0ABR3W4J2_9PEZI</name>
<reference evidence="2 3" key="1">
    <citation type="journal article" date="2024" name="IMA Fungus">
        <title>IMA Genome - F19 : A genome assembly and annotation guide to empower mycologists, including annotated draft genome sequences of Ceratocystis pirilliformis, Diaporthe australafricana, Fusarium ophioides, Paecilomyces lecythidis, and Sporothrix stenoceras.</title>
        <authorList>
            <person name="Aylward J."/>
            <person name="Wilson A.M."/>
            <person name="Visagie C.M."/>
            <person name="Spraker J."/>
            <person name="Barnes I."/>
            <person name="Buitendag C."/>
            <person name="Ceriani C."/>
            <person name="Del Mar Angel L."/>
            <person name="du Plessis D."/>
            <person name="Fuchs T."/>
            <person name="Gasser K."/>
            <person name="Kramer D."/>
            <person name="Li W."/>
            <person name="Munsamy K."/>
            <person name="Piso A."/>
            <person name="Price J.L."/>
            <person name="Sonnekus B."/>
            <person name="Thomas C."/>
            <person name="van der Nest A."/>
            <person name="van Dijk A."/>
            <person name="van Heerden A."/>
            <person name="van Vuuren N."/>
            <person name="Yilmaz N."/>
            <person name="Duong T.A."/>
            <person name="van der Merwe N.A."/>
            <person name="Wingfield M.J."/>
            <person name="Wingfield B.D."/>
        </authorList>
    </citation>
    <scope>NUCLEOTIDE SEQUENCE [LARGE SCALE GENOMIC DNA]</scope>
    <source>
        <strain evidence="2 3">CMW 18300</strain>
    </source>
</reference>
<sequence>MPGSIRIPLSELRQERAARRPALPRPLGARTSPPLPRWLRQIQDGTSTVGQRVQQKFPGIKPVPRSQKDDDPYRALQTITIRCSGSTFRTSNTVLVHSRVVLGQSAWFRDAVAEQEDPEDPVHTPPHIKWWHVALALEYMYYGRVPGFDLLAGEKLPARYPWKTPRSIAVGLIELWQVGDFFGLRGLKERANVAFTTYMSRGIRHAIRVHGGVADDRFRPMVPPGAVLVRLEDRISHEFFQAAWKVFCGLLQLTDYMKSLLSYDGNFIRACDFAQDEGAVLDWEGSMFDRNEAEDDEYSSPYTVASPDTCATFQRLMVDVCMCHKDSGLFELRWFRAFVIEDGPALLREALDDRMMDQAAEWLRHSFS</sequence>
<protein>
    <recommendedName>
        <fullName evidence="4">BTB domain-containing protein</fullName>
    </recommendedName>
</protein>
<dbReference type="Proteomes" id="UP001583177">
    <property type="component" value="Unassembled WGS sequence"/>
</dbReference>
<evidence type="ECO:0008006" key="4">
    <source>
        <dbReference type="Google" id="ProtNLM"/>
    </source>
</evidence>
<gene>
    <name evidence="2" type="ORF">Daus18300_011991</name>
</gene>
<evidence type="ECO:0000256" key="1">
    <source>
        <dbReference type="SAM" id="MobiDB-lite"/>
    </source>
</evidence>
<comment type="caution">
    <text evidence="2">The sequence shown here is derived from an EMBL/GenBank/DDBJ whole genome shotgun (WGS) entry which is preliminary data.</text>
</comment>
<organism evidence="2 3">
    <name type="scientific">Diaporthe australafricana</name>
    <dbReference type="NCBI Taxonomy" id="127596"/>
    <lineage>
        <taxon>Eukaryota</taxon>
        <taxon>Fungi</taxon>
        <taxon>Dikarya</taxon>
        <taxon>Ascomycota</taxon>
        <taxon>Pezizomycotina</taxon>
        <taxon>Sordariomycetes</taxon>
        <taxon>Sordariomycetidae</taxon>
        <taxon>Diaporthales</taxon>
        <taxon>Diaporthaceae</taxon>
        <taxon>Diaporthe</taxon>
    </lineage>
</organism>
<keyword evidence="3" id="KW-1185">Reference proteome</keyword>
<evidence type="ECO:0000313" key="2">
    <source>
        <dbReference type="EMBL" id="KAL1852909.1"/>
    </source>
</evidence>
<evidence type="ECO:0000313" key="3">
    <source>
        <dbReference type="Proteomes" id="UP001583177"/>
    </source>
</evidence>
<accession>A0ABR3W4J2</accession>
<dbReference type="InterPro" id="IPR011333">
    <property type="entry name" value="SKP1/BTB/POZ_sf"/>
</dbReference>